<evidence type="ECO:0000313" key="1">
    <source>
        <dbReference type="EMBL" id="GAA5227263.1"/>
    </source>
</evidence>
<reference evidence="2" key="1">
    <citation type="journal article" date="2019" name="Int. J. Syst. Evol. Microbiol.">
        <title>The Global Catalogue of Microorganisms (GCM) 10K type strain sequencing project: providing services to taxonomists for standard genome sequencing and annotation.</title>
        <authorList>
            <consortium name="The Broad Institute Genomics Platform"/>
            <consortium name="The Broad Institute Genome Sequencing Center for Infectious Disease"/>
            <person name="Wu L."/>
            <person name="Ma J."/>
        </authorList>
    </citation>
    <scope>NUCLEOTIDE SEQUENCE [LARGE SCALE GENOMIC DNA]</scope>
    <source>
        <strain evidence="2">JCM 18952</strain>
    </source>
</reference>
<gene>
    <name evidence="1" type="ORF">GCM10025778_17960</name>
</gene>
<dbReference type="Proteomes" id="UP001501257">
    <property type="component" value="Unassembled WGS sequence"/>
</dbReference>
<comment type="caution">
    <text evidence="1">The sequence shown here is derived from an EMBL/GenBank/DDBJ whole genome shotgun (WGS) entry which is preliminary data.</text>
</comment>
<sequence length="67" mass="7406">MWHRPRFFAGVQVIAWCGAYGFSDYFAVYPGDWQGQDYSTRPVLYGGADALPLCTACVDSVGRAPLQ</sequence>
<accession>A0ABP9TNE4</accession>
<name>A0ABP9TNE4_9MICC</name>
<organism evidence="1 2">
    <name type="scientific">Paeniglutamicibacter antarcticus</name>
    <dbReference type="NCBI Taxonomy" id="494023"/>
    <lineage>
        <taxon>Bacteria</taxon>
        <taxon>Bacillati</taxon>
        <taxon>Actinomycetota</taxon>
        <taxon>Actinomycetes</taxon>
        <taxon>Micrococcales</taxon>
        <taxon>Micrococcaceae</taxon>
        <taxon>Paeniglutamicibacter</taxon>
    </lineage>
</organism>
<evidence type="ECO:0000313" key="2">
    <source>
        <dbReference type="Proteomes" id="UP001501257"/>
    </source>
</evidence>
<proteinExistence type="predicted"/>
<protein>
    <submittedName>
        <fullName evidence="1">Uncharacterized protein</fullName>
    </submittedName>
</protein>
<keyword evidence="2" id="KW-1185">Reference proteome</keyword>
<dbReference type="EMBL" id="BAABLK010000027">
    <property type="protein sequence ID" value="GAA5227263.1"/>
    <property type="molecule type" value="Genomic_DNA"/>
</dbReference>